<sequence length="437" mass="49613">MGPELGLPIPGEDTGTKSERLEACLKALPDDNLLPAAQRLLHSPQVSVRGKERFALEDAVWEAGAVIEIPGRVRRELADAIDLDELLYRPDRFERALERFWLLDDDPVALWTGSSSTSLRARIRRHVFRNRGDWSVEELFEQLGVFDAGSARFTRFLEALVDPATLPDAAAQGRLVEAINAVLAPAAIRLEQTGERDGYPHFQLLRTGPGAVRRPKTLIFATTAKPDIRFLSVVDNDLEVLQGMDQVLVYDRTVGPDGLRWCDLQQWWQDKTGTDDTEQAKKDLYNRLLASMPSEDVSPQRDLYRLYHRIYGARAWTLPALLPEVWLHWDHKTVQQRGVEALLNHRMDFLMLLPGGHRAVLEVDGRHHYASAKAYEDTVRGDRDLKLRGYEVYRFSSTELSNRHRAGPLLEQFFTGLFTHHSLTIPQAEPHHTAPST</sequence>
<evidence type="ECO:0000313" key="2">
    <source>
        <dbReference type="EMBL" id="GAA1120789.1"/>
    </source>
</evidence>
<reference evidence="2 3" key="1">
    <citation type="journal article" date="2019" name="Int. J. Syst. Evol. Microbiol.">
        <title>The Global Catalogue of Microorganisms (GCM) 10K type strain sequencing project: providing services to taxonomists for standard genome sequencing and annotation.</title>
        <authorList>
            <consortium name="The Broad Institute Genomics Platform"/>
            <consortium name="The Broad Institute Genome Sequencing Center for Infectious Disease"/>
            <person name="Wu L."/>
            <person name="Ma J."/>
        </authorList>
    </citation>
    <scope>NUCLEOTIDE SEQUENCE [LARGE SCALE GENOMIC DNA]</scope>
    <source>
        <strain evidence="2 3">JCM 13002</strain>
    </source>
</reference>
<protein>
    <recommendedName>
        <fullName evidence="1">AbiJ-NTD3 domain-containing protein</fullName>
    </recommendedName>
</protein>
<keyword evidence="3" id="KW-1185">Reference proteome</keyword>
<accession>A0ABN1U757</accession>
<feature type="domain" description="AbiJ-NTD3" evidence="1">
    <location>
        <begin position="68"/>
        <end position="234"/>
    </location>
</feature>
<proteinExistence type="predicted"/>
<organism evidence="2 3">
    <name type="scientific">Kitasatospora arboriphila</name>
    <dbReference type="NCBI Taxonomy" id="258052"/>
    <lineage>
        <taxon>Bacteria</taxon>
        <taxon>Bacillati</taxon>
        <taxon>Actinomycetota</taxon>
        <taxon>Actinomycetes</taxon>
        <taxon>Kitasatosporales</taxon>
        <taxon>Streptomycetaceae</taxon>
        <taxon>Kitasatospora</taxon>
    </lineage>
</organism>
<dbReference type="RefSeq" id="WP_344627821.1">
    <property type="nucleotide sequence ID" value="NZ_BAAALD010000121.1"/>
</dbReference>
<evidence type="ECO:0000259" key="1">
    <source>
        <dbReference type="Pfam" id="PF18860"/>
    </source>
</evidence>
<gene>
    <name evidence="2" type="ORF">GCM10009663_70480</name>
</gene>
<name>A0ABN1U757_9ACTN</name>
<comment type="caution">
    <text evidence="2">The sequence shown here is derived from an EMBL/GenBank/DDBJ whole genome shotgun (WGS) entry which is preliminary data.</text>
</comment>
<dbReference type="EMBL" id="BAAALD010000121">
    <property type="protein sequence ID" value="GAA1120789.1"/>
    <property type="molecule type" value="Genomic_DNA"/>
</dbReference>
<dbReference type="Proteomes" id="UP001499987">
    <property type="component" value="Unassembled WGS sequence"/>
</dbReference>
<evidence type="ECO:0000313" key="3">
    <source>
        <dbReference type="Proteomes" id="UP001499987"/>
    </source>
</evidence>
<dbReference type="Pfam" id="PF18860">
    <property type="entry name" value="AbiJ_NTD3"/>
    <property type="match status" value="1"/>
</dbReference>
<dbReference type="InterPro" id="IPR041427">
    <property type="entry name" value="AbiJ-NTD3"/>
</dbReference>